<evidence type="ECO:0000313" key="2">
    <source>
        <dbReference type="Proteomes" id="UP001056384"/>
    </source>
</evidence>
<gene>
    <name evidence="1" type="ORF">Slin15195_G056630</name>
</gene>
<accession>A0A9Q9APZ8</accession>
<evidence type="ECO:0000313" key="1">
    <source>
        <dbReference type="EMBL" id="USW52344.1"/>
    </source>
</evidence>
<proteinExistence type="predicted"/>
<protein>
    <submittedName>
        <fullName evidence="1">Uncharacterized protein</fullName>
    </submittedName>
</protein>
<name>A0A9Q9APZ8_9PEZI</name>
<dbReference type="Proteomes" id="UP001056384">
    <property type="component" value="Chromosome 4"/>
</dbReference>
<keyword evidence="2" id="KW-1185">Reference proteome</keyword>
<organism evidence="1 2">
    <name type="scientific">Septoria linicola</name>
    <dbReference type="NCBI Taxonomy" id="215465"/>
    <lineage>
        <taxon>Eukaryota</taxon>
        <taxon>Fungi</taxon>
        <taxon>Dikarya</taxon>
        <taxon>Ascomycota</taxon>
        <taxon>Pezizomycotina</taxon>
        <taxon>Dothideomycetes</taxon>
        <taxon>Dothideomycetidae</taxon>
        <taxon>Mycosphaerellales</taxon>
        <taxon>Mycosphaerellaceae</taxon>
        <taxon>Septoria</taxon>
    </lineage>
</organism>
<reference evidence="1" key="1">
    <citation type="submission" date="2022-06" db="EMBL/GenBank/DDBJ databases">
        <title>Complete genome sequences of two strains of the flax pathogen Septoria linicola.</title>
        <authorList>
            <person name="Lapalu N."/>
            <person name="Simon A."/>
            <person name="Demenou B."/>
            <person name="Paumier D."/>
            <person name="Guillot M.-P."/>
            <person name="Gout L."/>
            <person name="Valade R."/>
        </authorList>
    </citation>
    <scope>NUCLEOTIDE SEQUENCE</scope>
    <source>
        <strain evidence="1">SE15195</strain>
    </source>
</reference>
<dbReference type="EMBL" id="CP099421">
    <property type="protein sequence ID" value="USW52344.1"/>
    <property type="molecule type" value="Genomic_DNA"/>
</dbReference>
<dbReference type="AlphaFoldDB" id="A0A9Q9APZ8"/>
<dbReference type="OrthoDB" id="10321741at2759"/>
<sequence length="56" mass="6298">MNAANRRYGSPGSREYEFAYNDGWSGYAGDQWFDNARGQFMGMQKPGGGRYPGGYF</sequence>